<organism evidence="2 3">
    <name type="scientific">Elysia marginata</name>
    <dbReference type="NCBI Taxonomy" id="1093978"/>
    <lineage>
        <taxon>Eukaryota</taxon>
        <taxon>Metazoa</taxon>
        <taxon>Spiralia</taxon>
        <taxon>Lophotrochozoa</taxon>
        <taxon>Mollusca</taxon>
        <taxon>Gastropoda</taxon>
        <taxon>Heterobranchia</taxon>
        <taxon>Euthyneura</taxon>
        <taxon>Panpulmonata</taxon>
        <taxon>Sacoglossa</taxon>
        <taxon>Placobranchoidea</taxon>
        <taxon>Plakobranchidae</taxon>
        <taxon>Elysia</taxon>
    </lineage>
</organism>
<accession>A0AAV4FY83</accession>
<dbReference type="Proteomes" id="UP000762676">
    <property type="component" value="Unassembled WGS sequence"/>
</dbReference>
<dbReference type="AlphaFoldDB" id="A0AAV4FY83"/>
<protein>
    <submittedName>
        <fullName evidence="2">Uncharacterized protein</fullName>
    </submittedName>
</protein>
<evidence type="ECO:0000313" key="3">
    <source>
        <dbReference type="Proteomes" id="UP000762676"/>
    </source>
</evidence>
<keyword evidence="1" id="KW-0732">Signal</keyword>
<evidence type="ECO:0000256" key="1">
    <source>
        <dbReference type="SAM" id="SignalP"/>
    </source>
</evidence>
<gene>
    <name evidence="2" type="ORF">ElyMa_000532900</name>
</gene>
<name>A0AAV4FY83_9GAST</name>
<reference evidence="2 3" key="1">
    <citation type="journal article" date="2021" name="Elife">
        <title>Chloroplast acquisition without the gene transfer in kleptoplastic sea slugs, Plakobranchus ocellatus.</title>
        <authorList>
            <person name="Maeda T."/>
            <person name="Takahashi S."/>
            <person name="Yoshida T."/>
            <person name="Shimamura S."/>
            <person name="Takaki Y."/>
            <person name="Nagai Y."/>
            <person name="Toyoda A."/>
            <person name="Suzuki Y."/>
            <person name="Arimoto A."/>
            <person name="Ishii H."/>
            <person name="Satoh N."/>
            <person name="Nishiyama T."/>
            <person name="Hasebe M."/>
            <person name="Maruyama T."/>
            <person name="Minagawa J."/>
            <person name="Obokata J."/>
            <person name="Shigenobu S."/>
        </authorList>
    </citation>
    <scope>NUCLEOTIDE SEQUENCE [LARGE SCALE GENOMIC DNA]</scope>
</reference>
<feature type="signal peptide" evidence="1">
    <location>
        <begin position="1"/>
        <end position="21"/>
    </location>
</feature>
<comment type="caution">
    <text evidence="2">The sequence shown here is derived from an EMBL/GenBank/DDBJ whole genome shotgun (WGS) entry which is preliminary data.</text>
</comment>
<keyword evidence="3" id="KW-1185">Reference proteome</keyword>
<proteinExistence type="predicted"/>
<evidence type="ECO:0000313" key="2">
    <source>
        <dbReference type="EMBL" id="GFR78382.1"/>
    </source>
</evidence>
<feature type="chain" id="PRO_5043450237" evidence="1">
    <location>
        <begin position="22"/>
        <end position="87"/>
    </location>
</feature>
<dbReference type="EMBL" id="BMAT01001019">
    <property type="protein sequence ID" value="GFR78382.1"/>
    <property type="molecule type" value="Genomic_DNA"/>
</dbReference>
<sequence>MFMVLFVTAVVVVVVQRITAAAAVAELIVEADTLRNQELLTDFQDRLYRTALRLLSCDTGGRYMPVYAGIYRYYAVTRDTAATPYAV</sequence>